<evidence type="ECO:0000313" key="6">
    <source>
        <dbReference type="Proteomes" id="UP000549394"/>
    </source>
</evidence>
<dbReference type="EMBL" id="CAJFCJ010000061">
    <property type="protein sequence ID" value="CAD5126561.1"/>
    <property type="molecule type" value="Genomic_DNA"/>
</dbReference>
<feature type="compositionally biased region" description="Basic and acidic residues" evidence="2">
    <location>
        <begin position="1"/>
        <end position="16"/>
    </location>
</feature>
<dbReference type="CDD" id="cd00037">
    <property type="entry name" value="CLECT"/>
    <property type="match status" value="4"/>
</dbReference>
<feature type="domain" description="C-type lectin" evidence="4">
    <location>
        <begin position="189"/>
        <end position="301"/>
    </location>
</feature>
<dbReference type="SUPFAM" id="SSF56436">
    <property type="entry name" value="C-type lectin-like"/>
    <property type="match status" value="4"/>
</dbReference>
<dbReference type="Proteomes" id="UP000549394">
    <property type="component" value="Unassembled WGS sequence"/>
</dbReference>
<feature type="domain" description="C-type lectin" evidence="4">
    <location>
        <begin position="329"/>
        <end position="440"/>
    </location>
</feature>
<keyword evidence="6" id="KW-1185">Reference proteome</keyword>
<keyword evidence="3" id="KW-1133">Transmembrane helix</keyword>
<keyword evidence="1" id="KW-1015">Disulfide bond</keyword>
<feature type="domain" description="C-type lectin" evidence="4">
    <location>
        <begin position="482"/>
        <end position="591"/>
    </location>
</feature>
<dbReference type="PANTHER" id="PTHR22803">
    <property type="entry name" value="MANNOSE, PHOSPHOLIPASE, LECTIN RECEPTOR RELATED"/>
    <property type="match status" value="1"/>
</dbReference>
<name>A0A7I8WEE6_9ANNE</name>
<evidence type="ECO:0000313" key="5">
    <source>
        <dbReference type="EMBL" id="CAD5126561.1"/>
    </source>
</evidence>
<accession>A0A7I8WEE6</accession>
<sequence length="679" mass="78777">MEEKRICKMKKGDTRPTGRPTPATSHPPGHCPKGWLESSRKCFLVVFLDKVNGLRYYEARRSCRSLNLMSDLATIESAEETSLIVSRAVAVGDTDGLWFGLFRRNYLSDWLWYDNSPINLDRYSNWNRKPEKQTRAYISLFDNYFARVGQWVGHSYGRMGYVCSMKKSDIELMSTTPQKKTVCQRGEFLGDGCYTIQNEKKTWNEALTSCKNYNMNLASIHTVSLTERLKVYIRNTEKYYWIGLNKFNYTEPFLWSDNSVYIYRNWHRVSRDNRYNNCVAISPNAKWRAFNCSTQLESICKKSFGVLPTVPPQIDGTCPDPNQPYWLKYGKYCYLFPYNEVSSYEEALETCSRISSGLAVPVTIHDMSEQFLITRRIQHLEKVWIGLTRESSNQPYRWVDNTSVTFEFWRKYDVGRGDCVALTNDKNVRMPGRWIKQPCSLPDNKKIGFACKTLTIPYPTTPIPGRGKCPPKFSNEDNWEIFGEKCLLFVKSHFADYKLATRICRRVNGTLAEIKTYDENCFIEQQAKKHLPFYIKGLWIGLRRRKNGQYLWETGDKFHFDYFYYKDDRKGNCTVLNTTVHGYWKSHRCSKNHFPFVCQTDLLKDSPKLPTTTKKPTSSKVGLIIGITIGICSLIAIFGGLIYKWKTSARVQTNTNPGGDNNSFPKKIQMSKCQNEESC</sequence>
<proteinExistence type="predicted"/>
<dbReference type="InterPro" id="IPR016186">
    <property type="entry name" value="C-type_lectin-like/link_sf"/>
</dbReference>
<feature type="region of interest" description="Disordered" evidence="2">
    <location>
        <begin position="1"/>
        <end position="30"/>
    </location>
</feature>
<protein>
    <submittedName>
        <fullName evidence="5">DgyrCDS14657</fullName>
    </submittedName>
</protein>
<dbReference type="SMART" id="SM00034">
    <property type="entry name" value="CLECT"/>
    <property type="match status" value="4"/>
</dbReference>
<dbReference type="PROSITE" id="PS00615">
    <property type="entry name" value="C_TYPE_LECTIN_1"/>
    <property type="match status" value="1"/>
</dbReference>
<keyword evidence="3" id="KW-0812">Transmembrane</keyword>
<dbReference type="InterPro" id="IPR016187">
    <property type="entry name" value="CTDL_fold"/>
</dbReference>
<evidence type="ECO:0000256" key="2">
    <source>
        <dbReference type="SAM" id="MobiDB-lite"/>
    </source>
</evidence>
<dbReference type="InterPro" id="IPR050111">
    <property type="entry name" value="C-type_lectin/snaclec_domain"/>
</dbReference>
<keyword evidence="3" id="KW-0472">Membrane</keyword>
<feature type="transmembrane region" description="Helical" evidence="3">
    <location>
        <begin position="621"/>
        <end position="643"/>
    </location>
</feature>
<dbReference type="InterPro" id="IPR018378">
    <property type="entry name" value="C-type_lectin_CS"/>
</dbReference>
<gene>
    <name evidence="5" type="ORF">DGYR_LOCUS13799</name>
</gene>
<dbReference type="AlphaFoldDB" id="A0A7I8WEE6"/>
<reference evidence="5 6" key="1">
    <citation type="submission" date="2020-08" db="EMBL/GenBank/DDBJ databases">
        <authorList>
            <person name="Hejnol A."/>
        </authorList>
    </citation>
    <scope>NUCLEOTIDE SEQUENCE [LARGE SCALE GENOMIC DNA]</scope>
</reference>
<dbReference type="Gene3D" id="3.10.100.10">
    <property type="entry name" value="Mannose-Binding Protein A, subunit A"/>
    <property type="match status" value="4"/>
</dbReference>
<comment type="caution">
    <text evidence="5">The sequence shown here is derived from an EMBL/GenBank/DDBJ whole genome shotgun (WGS) entry which is preliminary data.</text>
</comment>
<feature type="domain" description="C-type lectin" evidence="4">
    <location>
        <begin position="38"/>
        <end position="151"/>
    </location>
</feature>
<evidence type="ECO:0000256" key="1">
    <source>
        <dbReference type="ARBA" id="ARBA00023157"/>
    </source>
</evidence>
<dbReference type="PROSITE" id="PS50041">
    <property type="entry name" value="C_TYPE_LECTIN_2"/>
    <property type="match status" value="4"/>
</dbReference>
<dbReference type="InterPro" id="IPR001304">
    <property type="entry name" value="C-type_lectin-like"/>
</dbReference>
<organism evidence="5 6">
    <name type="scientific">Dimorphilus gyrociliatus</name>
    <dbReference type="NCBI Taxonomy" id="2664684"/>
    <lineage>
        <taxon>Eukaryota</taxon>
        <taxon>Metazoa</taxon>
        <taxon>Spiralia</taxon>
        <taxon>Lophotrochozoa</taxon>
        <taxon>Annelida</taxon>
        <taxon>Polychaeta</taxon>
        <taxon>Polychaeta incertae sedis</taxon>
        <taxon>Dinophilidae</taxon>
        <taxon>Dimorphilus</taxon>
    </lineage>
</organism>
<dbReference type="OrthoDB" id="6162243at2759"/>
<dbReference type="Pfam" id="PF00059">
    <property type="entry name" value="Lectin_C"/>
    <property type="match status" value="4"/>
</dbReference>
<evidence type="ECO:0000259" key="4">
    <source>
        <dbReference type="PROSITE" id="PS50041"/>
    </source>
</evidence>
<evidence type="ECO:0000256" key="3">
    <source>
        <dbReference type="SAM" id="Phobius"/>
    </source>
</evidence>